<sequence length="104" mass="11696">MKTTTKNSTNQLSPHQLPHLLGQPFNEEINCTPILTNFRELTFIPTYKLSKPTCTSMREQCPQLQAVPRHPKGCGNVMVVRSSCPNHSDIQQVGRPIHFPICGK</sequence>
<protein>
    <submittedName>
        <fullName evidence="2">Uncharacterized protein</fullName>
    </submittedName>
</protein>
<proteinExistence type="predicted"/>
<organism evidence="2 3">
    <name type="scientific">Mucuna pruriens</name>
    <name type="common">Velvet bean</name>
    <name type="synonym">Dolichos pruriens</name>
    <dbReference type="NCBI Taxonomy" id="157652"/>
    <lineage>
        <taxon>Eukaryota</taxon>
        <taxon>Viridiplantae</taxon>
        <taxon>Streptophyta</taxon>
        <taxon>Embryophyta</taxon>
        <taxon>Tracheophyta</taxon>
        <taxon>Spermatophyta</taxon>
        <taxon>Magnoliopsida</taxon>
        <taxon>eudicotyledons</taxon>
        <taxon>Gunneridae</taxon>
        <taxon>Pentapetalae</taxon>
        <taxon>rosids</taxon>
        <taxon>fabids</taxon>
        <taxon>Fabales</taxon>
        <taxon>Fabaceae</taxon>
        <taxon>Papilionoideae</taxon>
        <taxon>50 kb inversion clade</taxon>
        <taxon>NPAAA clade</taxon>
        <taxon>indigoferoid/millettioid clade</taxon>
        <taxon>Phaseoleae</taxon>
        <taxon>Mucuna</taxon>
    </lineage>
</organism>
<dbReference type="AlphaFoldDB" id="A0A371E1T7"/>
<evidence type="ECO:0000313" key="2">
    <source>
        <dbReference type="EMBL" id="RDX59138.1"/>
    </source>
</evidence>
<feature type="compositionally biased region" description="Polar residues" evidence="1">
    <location>
        <begin position="1"/>
        <end position="14"/>
    </location>
</feature>
<evidence type="ECO:0000256" key="1">
    <source>
        <dbReference type="SAM" id="MobiDB-lite"/>
    </source>
</evidence>
<name>A0A371E1T7_MUCPR</name>
<feature type="non-terminal residue" evidence="2">
    <location>
        <position position="1"/>
    </location>
</feature>
<dbReference type="Proteomes" id="UP000257109">
    <property type="component" value="Unassembled WGS sequence"/>
</dbReference>
<evidence type="ECO:0000313" key="3">
    <source>
        <dbReference type="Proteomes" id="UP000257109"/>
    </source>
</evidence>
<comment type="caution">
    <text evidence="2">The sequence shown here is derived from an EMBL/GenBank/DDBJ whole genome shotgun (WGS) entry which is preliminary data.</text>
</comment>
<feature type="region of interest" description="Disordered" evidence="1">
    <location>
        <begin position="1"/>
        <end position="21"/>
    </location>
</feature>
<reference evidence="2" key="1">
    <citation type="submission" date="2018-05" db="EMBL/GenBank/DDBJ databases">
        <title>Draft genome of Mucuna pruriens seed.</title>
        <authorList>
            <person name="Nnadi N.E."/>
            <person name="Vos R."/>
            <person name="Hasami M.H."/>
            <person name="Devisetty U.K."/>
            <person name="Aguiy J.C."/>
        </authorList>
    </citation>
    <scope>NUCLEOTIDE SEQUENCE [LARGE SCALE GENOMIC DNA]</scope>
    <source>
        <strain evidence="2">JCA_2017</strain>
    </source>
</reference>
<gene>
    <name evidence="2" type="ORF">CR513_61900</name>
</gene>
<accession>A0A371E1T7</accession>
<dbReference type="EMBL" id="QJKJ01017209">
    <property type="protein sequence ID" value="RDX59138.1"/>
    <property type="molecule type" value="Genomic_DNA"/>
</dbReference>
<keyword evidence="3" id="KW-1185">Reference proteome</keyword>